<evidence type="ECO:0000313" key="1">
    <source>
        <dbReference type="EMBL" id="KAI5663369.1"/>
    </source>
</evidence>
<comment type="caution">
    <text evidence="1">The sequence shown here is derived from an EMBL/GenBank/DDBJ whole genome shotgun (WGS) entry which is preliminary data.</text>
</comment>
<reference evidence="2" key="1">
    <citation type="journal article" date="2023" name="Nat. Plants">
        <title>Single-cell RNA sequencing provides a high-resolution roadmap for understanding the multicellular compartmentation of specialized metabolism.</title>
        <authorList>
            <person name="Sun S."/>
            <person name="Shen X."/>
            <person name="Li Y."/>
            <person name="Li Y."/>
            <person name="Wang S."/>
            <person name="Li R."/>
            <person name="Zhang H."/>
            <person name="Shen G."/>
            <person name="Guo B."/>
            <person name="Wei J."/>
            <person name="Xu J."/>
            <person name="St-Pierre B."/>
            <person name="Chen S."/>
            <person name="Sun C."/>
        </authorList>
    </citation>
    <scope>NUCLEOTIDE SEQUENCE [LARGE SCALE GENOMIC DNA]</scope>
</reference>
<dbReference type="EMBL" id="CM044705">
    <property type="protein sequence ID" value="KAI5663369.1"/>
    <property type="molecule type" value="Genomic_DNA"/>
</dbReference>
<dbReference type="Proteomes" id="UP001060085">
    <property type="component" value="Linkage Group LG05"/>
</dbReference>
<proteinExistence type="predicted"/>
<evidence type="ECO:0000313" key="2">
    <source>
        <dbReference type="Proteomes" id="UP001060085"/>
    </source>
</evidence>
<keyword evidence="2" id="KW-1185">Reference proteome</keyword>
<name>A0ACC0AR63_CATRO</name>
<accession>A0ACC0AR63</accession>
<sequence length="256" mass="29885">MNKSDDEDKTGQNRMTGFSYKTGISKKAEDPNGLSLRNRLSDSKINKESLRTLDEPLTHKKGLNSHSRFSPFQANQARSQTKSTSSGKQATKWHKRNHREHQPQGRSCRERRREKREAAPKLGQQLWRKRIEQQPPKETINRSQQSQSTKKIFCNQQEKYQDTEKQTEENEHRKNWTTKSDEQRKKQTTKLCQKEVIKLGSPRKRTTKTVYHLGIGRPISKINRESLRTLDEPLTHKKGLNSHSWFSPSQANQGRS</sequence>
<protein>
    <submittedName>
        <fullName evidence="1">Uncharacterized protein</fullName>
    </submittedName>
</protein>
<gene>
    <name evidence="1" type="ORF">M9H77_22692</name>
</gene>
<organism evidence="1 2">
    <name type="scientific">Catharanthus roseus</name>
    <name type="common">Madagascar periwinkle</name>
    <name type="synonym">Vinca rosea</name>
    <dbReference type="NCBI Taxonomy" id="4058"/>
    <lineage>
        <taxon>Eukaryota</taxon>
        <taxon>Viridiplantae</taxon>
        <taxon>Streptophyta</taxon>
        <taxon>Embryophyta</taxon>
        <taxon>Tracheophyta</taxon>
        <taxon>Spermatophyta</taxon>
        <taxon>Magnoliopsida</taxon>
        <taxon>eudicotyledons</taxon>
        <taxon>Gunneridae</taxon>
        <taxon>Pentapetalae</taxon>
        <taxon>asterids</taxon>
        <taxon>lamiids</taxon>
        <taxon>Gentianales</taxon>
        <taxon>Apocynaceae</taxon>
        <taxon>Rauvolfioideae</taxon>
        <taxon>Vinceae</taxon>
        <taxon>Catharanthinae</taxon>
        <taxon>Catharanthus</taxon>
    </lineage>
</organism>